<evidence type="ECO:0000256" key="4">
    <source>
        <dbReference type="ARBA" id="ARBA00022984"/>
    </source>
</evidence>
<feature type="chain" id="PRO_5045755790" evidence="8">
    <location>
        <begin position="20"/>
        <end position="304"/>
    </location>
</feature>
<evidence type="ECO:0000256" key="6">
    <source>
        <dbReference type="PROSITE-ProRule" id="PRU01373"/>
    </source>
</evidence>
<keyword evidence="8" id="KW-0732">Signal</keyword>
<dbReference type="Gene3D" id="2.40.440.10">
    <property type="entry name" value="L,D-transpeptidase catalytic domain-like"/>
    <property type="match status" value="1"/>
</dbReference>
<name>A0ABS1TDH9_9CLOT</name>
<feature type="domain" description="L,D-TPase catalytic" evidence="9">
    <location>
        <begin position="183"/>
        <end position="304"/>
    </location>
</feature>
<dbReference type="Pfam" id="PF01471">
    <property type="entry name" value="PG_binding_1"/>
    <property type="match status" value="1"/>
</dbReference>
<evidence type="ECO:0000313" key="10">
    <source>
        <dbReference type="EMBL" id="MBL4936681.1"/>
    </source>
</evidence>
<feature type="compositionally biased region" description="Basic and acidic residues" evidence="7">
    <location>
        <begin position="55"/>
        <end position="66"/>
    </location>
</feature>
<sequence length="304" mass="33428">MKRKILLFILSFSLSINIAGCTYEKPSSNVKVLSPQNSSIADETKNNTSNLIEIPKSEDKSKEESKAVNSPIEQPNPPLVLKKGDNGDQVKTMQQKLNKFGYNLTVDGSFGPSTHFAIIDFQKKNKITANGLVDSATLKCLDKTPTAETTYKPSSQDTKTAVNNAASLEQYVNSKSFISKTNYFIWADLSKQRVNIFSGSNGKWELIKSFTCSSGKSSTPTIKGSYTVGAKGNYFIADSGARCKYYTQISGNYLFHSILYDNKGEKIIDGRLGIPLSHGCVRLAVENAKYIYDTIPSGSLIYIN</sequence>
<feature type="active site" description="Proton donor/acceptor" evidence="6">
    <location>
        <position position="256"/>
    </location>
</feature>
<comment type="caution">
    <text evidence="10">The sequence shown here is derived from an EMBL/GenBank/DDBJ whole genome shotgun (WGS) entry which is preliminary data.</text>
</comment>
<evidence type="ECO:0000256" key="5">
    <source>
        <dbReference type="ARBA" id="ARBA00023316"/>
    </source>
</evidence>
<evidence type="ECO:0000256" key="2">
    <source>
        <dbReference type="ARBA" id="ARBA00022679"/>
    </source>
</evidence>
<accession>A0ABS1TDH9</accession>
<evidence type="ECO:0000313" key="11">
    <source>
        <dbReference type="Proteomes" id="UP000632377"/>
    </source>
</evidence>
<keyword evidence="5 6" id="KW-0961">Cell wall biogenesis/degradation</keyword>
<evidence type="ECO:0000259" key="9">
    <source>
        <dbReference type="PROSITE" id="PS52029"/>
    </source>
</evidence>
<keyword evidence="2" id="KW-0808">Transferase</keyword>
<dbReference type="Pfam" id="PF03734">
    <property type="entry name" value="YkuD"/>
    <property type="match status" value="1"/>
</dbReference>
<feature type="compositionally biased region" description="Polar residues" evidence="7">
    <location>
        <begin position="37"/>
        <end position="51"/>
    </location>
</feature>
<keyword evidence="3 6" id="KW-0133">Cell shape</keyword>
<evidence type="ECO:0000256" key="8">
    <source>
        <dbReference type="SAM" id="SignalP"/>
    </source>
</evidence>
<dbReference type="PANTHER" id="PTHR30582">
    <property type="entry name" value="L,D-TRANSPEPTIDASE"/>
    <property type="match status" value="1"/>
</dbReference>
<dbReference type="EMBL" id="JAESWC010000008">
    <property type="protein sequence ID" value="MBL4936681.1"/>
    <property type="molecule type" value="Genomic_DNA"/>
</dbReference>
<feature type="active site" description="Nucleophile" evidence="6">
    <location>
        <position position="280"/>
    </location>
</feature>
<dbReference type="CDD" id="cd16913">
    <property type="entry name" value="YkuD_like"/>
    <property type="match status" value="1"/>
</dbReference>
<dbReference type="Gene3D" id="1.10.101.10">
    <property type="entry name" value="PGBD-like superfamily/PGBD"/>
    <property type="match status" value="1"/>
</dbReference>
<proteinExistence type="predicted"/>
<dbReference type="Proteomes" id="UP000632377">
    <property type="component" value="Unassembled WGS sequence"/>
</dbReference>
<evidence type="ECO:0000256" key="1">
    <source>
        <dbReference type="ARBA" id="ARBA00004752"/>
    </source>
</evidence>
<dbReference type="PANTHER" id="PTHR30582:SF2">
    <property type="entry name" value="L,D-TRANSPEPTIDASE YCIB-RELATED"/>
    <property type="match status" value="1"/>
</dbReference>
<dbReference type="InterPro" id="IPR038063">
    <property type="entry name" value="Transpep_catalytic_dom"/>
</dbReference>
<dbReference type="InterPro" id="IPR036365">
    <property type="entry name" value="PGBD-like_sf"/>
</dbReference>
<comment type="pathway">
    <text evidence="1 6">Cell wall biogenesis; peptidoglycan biosynthesis.</text>
</comment>
<reference evidence="10 11" key="1">
    <citation type="submission" date="2021-01" db="EMBL/GenBank/DDBJ databases">
        <title>Genome public.</title>
        <authorList>
            <person name="Liu C."/>
            <person name="Sun Q."/>
        </authorList>
    </citation>
    <scope>NUCLEOTIDE SEQUENCE [LARGE SCALE GENOMIC DNA]</scope>
    <source>
        <strain evidence="10 11">YIM B02515</strain>
    </source>
</reference>
<dbReference type="InterPro" id="IPR036366">
    <property type="entry name" value="PGBDSf"/>
</dbReference>
<keyword evidence="4 6" id="KW-0573">Peptidoglycan synthesis</keyword>
<evidence type="ECO:0000256" key="7">
    <source>
        <dbReference type="SAM" id="MobiDB-lite"/>
    </source>
</evidence>
<keyword evidence="11" id="KW-1185">Reference proteome</keyword>
<organism evidence="10 11">
    <name type="scientific">Clostridium rhizosphaerae</name>
    <dbReference type="NCBI Taxonomy" id="2803861"/>
    <lineage>
        <taxon>Bacteria</taxon>
        <taxon>Bacillati</taxon>
        <taxon>Bacillota</taxon>
        <taxon>Clostridia</taxon>
        <taxon>Eubacteriales</taxon>
        <taxon>Clostridiaceae</taxon>
        <taxon>Clostridium</taxon>
    </lineage>
</organism>
<feature type="region of interest" description="Disordered" evidence="7">
    <location>
        <begin position="37"/>
        <end position="86"/>
    </location>
</feature>
<gene>
    <name evidence="10" type="ORF">JK636_13035</name>
</gene>
<protein>
    <submittedName>
        <fullName evidence="10">Murein L,D-transpeptidase</fullName>
    </submittedName>
</protein>
<dbReference type="InterPro" id="IPR050979">
    <property type="entry name" value="LD-transpeptidase"/>
</dbReference>
<dbReference type="SUPFAM" id="SSF47090">
    <property type="entry name" value="PGBD-like"/>
    <property type="match status" value="1"/>
</dbReference>
<dbReference type="SUPFAM" id="SSF141523">
    <property type="entry name" value="L,D-transpeptidase catalytic domain-like"/>
    <property type="match status" value="1"/>
</dbReference>
<dbReference type="RefSeq" id="WP_202749442.1">
    <property type="nucleotide sequence ID" value="NZ_JAESWC010000008.1"/>
</dbReference>
<dbReference type="PROSITE" id="PS52029">
    <property type="entry name" value="LD_TPASE"/>
    <property type="match status" value="1"/>
</dbReference>
<evidence type="ECO:0000256" key="3">
    <source>
        <dbReference type="ARBA" id="ARBA00022960"/>
    </source>
</evidence>
<dbReference type="InterPro" id="IPR005490">
    <property type="entry name" value="LD_TPept_cat_dom"/>
</dbReference>
<feature type="signal peptide" evidence="8">
    <location>
        <begin position="1"/>
        <end position="19"/>
    </location>
</feature>
<dbReference type="InterPro" id="IPR002477">
    <property type="entry name" value="Peptidoglycan-bd-like"/>
</dbReference>